<dbReference type="AlphaFoldDB" id="A0A1F7X2Z9"/>
<accession>A0A1F7X2Z9</accession>
<dbReference type="EMBL" id="MGFP01000030">
    <property type="protein sequence ID" value="OGM09069.1"/>
    <property type="molecule type" value="Genomic_DNA"/>
</dbReference>
<protein>
    <submittedName>
        <fullName evidence="1">Uncharacterized protein</fullName>
    </submittedName>
</protein>
<name>A0A1F7X2Z9_9BACT</name>
<reference evidence="1 2" key="1">
    <citation type="journal article" date="2016" name="Nat. Commun.">
        <title>Thousands of microbial genomes shed light on interconnected biogeochemical processes in an aquifer system.</title>
        <authorList>
            <person name="Anantharaman K."/>
            <person name="Brown C.T."/>
            <person name="Hug L.A."/>
            <person name="Sharon I."/>
            <person name="Castelle C.J."/>
            <person name="Probst A.J."/>
            <person name="Thomas B.C."/>
            <person name="Singh A."/>
            <person name="Wilkins M.J."/>
            <person name="Karaoz U."/>
            <person name="Brodie E.L."/>
            <person name="Williams K.H."/>
            <person name="Hubbard S.S."/>
            <person name="Banfield J.F."/>
        </authorList>
    </citation>
    <scope>NUCLEOTIDE SEQUENCE [LARGE SCALE GENOMIC DNA]</scope>
</reference>
<sequence>MSGTPEDRQPGKTYAIERSLKNLFTAWGESIVRTPVELGLYKGNNEVKIPHPLFRWKSNTRTVDHVDPEIGTGDPVIVYTQSAEWEDES</sequence>
<dbReference type="Proteomes" id="UP000179219">
    <property type="component" value="Unassembled WGS sequence"/>
</dbReference>
<proteinExistence type="predicted"/>
<organism evidence="1 2">
    <name type="scientific">Candidatus Woesebacteria bacterium RBG_13_34_9</name>
    <dbReference type="NCBI Taxonomy" id="1802477"/>
    <lineage>
        <taxon>Bacteria</taxon>
        <taxon>Candidatus Woeseibacteriota</taxon>
    </lineage>
</organism>
<evidence type="ECO:0000313" key="1">
    <source>
        <dbReference type="EMBL" id="OGM09069.1"/>
    </source>
</evidence>
<comment type="caution">
    <text evidence="1">The sequence shown here is derived from an EMBL/GenBank/DDBJ whole genome shotgun (WGS) entry which is preliminary data.</text>
</comment>
<evidence type="ECO:0000313" key="2">
    <source>
        <dbReference type="Proteomes" id="UP000179219"/>
    </source>
</evidence>
<gene>
    <name evidence="1" type="ORF">A2159_03660</name>
</gene>